<evidence type="ECO:0000256" key="1">
    <source>
        <dbReference type="ARBA" id="ARBA00022723"/>
    </source>
</evidence>
<dbReference type="PANTHER" id="PTHR43794:SF11">
    <property type="entry name" value="AMIDOHYDROLASE-RELATED DOMAIN-CONTAINING PROTEIN"/>
    <property type="match status" value="1"/>
</dbReference>
<dbReference type="KEGG" id="apo:Arcpr_0147"/>
<feature type="binding site" evidence="4">
    <location>
        <position position="294"/>
    </location>
    <ligand>
        <name>Zn(2+)</name>
        <dbReference type="ChEBI" id="CHEBI:29105"/>
    </ligand>
</feature>
<dbReference type="InterPro" id="IPR011059">
    <property type="entry name" value="Metal-dep_hydrolase_composite"/>
</dbReference>
<reference evidence="6 7" key="1">
    <citation type="journal article" date="2010" name="Stand. Genomic Sci.">
        <title>Complete genome sequence of Archaeoglobus profundus type strain (AV18).</title>
        <authorList>
            <person name="von Jan M."/>
            <person name="Lapidus A."/>
            <person name="Del Rio T.G."/>
            <person name="Copeland A."/>
            <person name="Tice H."/>
            <person name="Cheng J.F."/>
            <person name="Lucas S."/>
            <person name="Chen F."/>
            <person name="Nolan M."/>
            <person name="Goodwin L."/>
            <person name="Han C."/>
            <person name="Pitluck S."/>
            <person name="Liolios K."/>
            <person name="Ivanova N."/>
            <person name="Mavromatis K."/>
            <person name="Ovchinnikova G."/>
            <person name="Chertkov O."/>
            <person name="Pati A."/>
            <person name="Chen A."/>
            <person name="Palaniappan K."/>
            <person name="Land M."/>
            <person name="Hauser L."/>
            <person name="Chang Y.J."/>
            <person name="Jeffries C.D."/>
            <person name="Saunders E."/>
            <person name="Brettin T."/>
            <person name="Detter J.C."/>
            <person name="Chain P."/>
            <person name="Eichinger K."/>
            <person name="Huber H."/>
            <person name="Spring S."/>
            <person name="Rohde M."/>
            <person name="Goker M."/>
            <person name="Wirth R."/>
            <person name="Woyke T."/>
            <person name="Bristow J."/>
            <person name="Eisen J.A."/>
            <person name="Markowitz V."/>
            <person name="Hugenholtz P."/>
            <person name="Kyrpides N.C."/>
            <person name="Klenk H.P."/>
        </authorList>
    </citation>
    <scope>NUCLEOTIDE SEQUENCE [LARGE SCALE GENOMIC DNA]</scope>
    <source>
        <strain evidence="7">DSM 5631 / JCM 9629 / NBRC 100127 / Av18</strain>
    </source>
</reference>
<keyword evidence="1 4" id="KW-0479">Metal-binding</keyword>
<dbReference type="Pfam" id="PF01979">
    <property type="entry name" value="Amidohydro_1"/>
    <property type="match status" value="1"/>
</dbReference>
<accession>D2RFZ4</accession>
<evidence type="ECO:0000256" key="3">
    <source>
        <dbReference type="ARBA" id="ARBA00022833"/>
    </source>
</evidence>
<dbReference type="PANTHER" id="PTHR43794">
    <property type="entry name" value="AMINOHYDROLASE SSNA-RELATED"/>
    <property type="match status" value="1"/>
</dbReference>
<dbReference type="EC" id="3.5.4.31" evidence="4"/>
<dbReference type="Gene3D" id="2.30.40.10">
    <property type="entry name" value="Urease, subunit C, domain 1"/>
    <property type="match status" value="1"/>
</dbReference>
<dbReference type="InterPro" id="IPR006680">
    <property type="entry name" value="Amidohydro-rel"/>
</dbReference>
<dbReference type="EC" id="3.5.4.28" evidence="4"/>
<proteinExistence type="inferred from homology"/>
<evidence type="ECO:0000313" key="7">
    <source>
        <dbReference type="Proteomes" id="UP000001901"/>
    </source>
</evidence>
<dbReference type="HOGENOM" id="CLU_012358_2_1_2"/>
<gene>
    <name evidence="4" type="primary">mtaD</name>
    <name evidence="6" type="ordered locus">Arcpr_0147</name>
</gene>
<dbReference type="GO" id="GO:0046872">
    <property type="term" value="F:metal ion binding"/>
    <property type="evidence" value="ECO:0007669"/>
    <property type="project" value="UniProtKB-KW"/>
</dbReference>
<comment type="catalytic activity">
    <reaction evidence="4">
        <text>S-methyl-5'-thioadenosine + H2O + H(+) = S-methyl-5'-thioinosine + NH4(+)</text>
        <dbReference type="Rhea" id="RHEA:25025"/>
        <dbReference type="ChEBI" id="CHEBI:15377"/>
        <dbReference type="ChEBI" id="CHEBI:15378"/>
        <dbReference type="ChEBI" id="CHEBI:17509"/>
        <dbReference type="ChEBI" id="CHEBI:28938"/>
        <dbReference type="ChEBI" id="CHEBI:48595"/>
        <dbReference type="EC" id="3.5.4.31"/>
    </reaction>
</comment>
<keyword evidence="2 4" id="KW-0378">Hydrolase</keyword>
<dbReference type="RefSeq" id="WP_012939555.1">
    <property type="nucleotide sequence ID" value="NC_013741.1"/>
</dbReference>
<dbReference type="InterPro" id="IPR023512">
    <property type="entry name" value="Deaminase_MtaD/DadD"/>
</dbReference>
<sequence>MFDVAIKNGLCFVNGEFVQANIGIEGNLIAYVGRDDICGDLEIDAREKIVIPGLFNAHTHLAMTIFRGYAEDLPLKDWLEKKIWRVEKLLEPEDVYWGSLLGILEMLKTGTTAFSDLYIHMDEVAKAVGESGIRAVLSYGMADRGSKEKADLELKIGTEFIKNWDNAFNGRIRAIFGPHAPYTCTPEFLKRVKDAAIELNTYVHIHVAETKWEVEHVKSVYGKTPVRLLDEIGFLDERTVIAHAIWLDDNEMRILKERNVSVVHCPISNLKLASGIARVKDLHDLGINVCLGTDGASSNNTYNLFEEIKMTSLLQKVITGRADALKAKEVLKMATENGYRAYGIKGGKLERGYLADIVLIDRRRHNYCPMYDPLHSLVYASYGCEVTHVIVDGELLVEDGIVLTLDEDKIMDKVESLKEKFEES</sequence>
<dbReference type="EMBL" id="CP001857">
    <property type="protein sequence ID" value="ADB57219.1"/>
    <property type="molecule type" value="Genomic_DNA"/>
</dbReference>
<dbReference type="CDD" id="cd01298">
    <property type="entry name" value="ATZ_TRZ_like"/>
    <property type="match status" value="1"/>
</dbReference>
<dbReference type="GO" id="GO:0050270">
    <property type="term" value="F:S-adenosylhomocysteine deaminase activity"/>
    <property type="evidence" value="ECO:0007669"/>
    <property type="project" value="UniProtKB-UniRule"/>
</dbReference>
<dbReference type="OrthoDB" id="372084at2157"/>
<feature type="binding site" evidence="4">
    <location>
        <position position="60"/>
    </location>
    <ligand>
        <name>Zn(2+)</name>
        <dbReference type="ChEBI" id="CHEBI:29105"/>
    </ligand>
</feature>
<dbReference type="STRING" id="572546.Arcpr_0147"/>
<evidence type="ECO:0000256" key="4">
    <source>
        <dbReference type="HAMAP-Rule" id="MF_01281"/>
    </source>
</evidence>
<comment type="catalytic activity">
    <reaction evidence="4">
        <text>S-adenosyl-L-homocysteine + H2O + H(+) = S-inosyl-L-homocysteine + NH4(+)</text>
        <dbReference type="Rhea" id="RHEA:20716"/>
        <dbReference type="ChEBI" id="CHEBI:15377"/>
        <dbReference type="ChEBI" id="CHEBI:15378"/>
        <dbReference type="ChEBI" id="CHEBI:28938"/>
        <dbReference type="ChEBI" id="CHEBI:57856"/>
        <dbReference type="ChEBI" id="CHEBI:57985"/>
        <dbReference type="EC" id="3.5.4.28"/>
    </reaction>
</comment>
<feature type="binding site" evidence="4">
    <location>
        <position position="179"/>
    </location>
    <ligand>
        <name>substrate</name>
    </ligand>
</feature>
<comment type="similarity">
    <text evidence="4">Belongs to the metallo-dependent hydrolases superfamily. MTA/SAH deaminase family.</text>
</comment>
<comment type="cofactor">
    <cofactor evidence="4">
        <name>Zn(2+)</name>
        <dbReference type="ChEBI" id="CHEBI:29105"/>
    </cofactor>
    <text evidence="4">Binds 1 zinc ion per subunit.</text>
</comment>
<evidence type="ECO:0000256" key="2">
    <source>
        <dbReference type="ARBA" id="ARBA00022801"/>
    </source>
</evidence>
<dbReference type="Proteomes" id="UP000001901">
    <property type="component" value="Chromosome"/>
</dbReference>
<dbReference type="SUPFAM" id="SSF51556">
    <property type="entry name" value="Metallo-dependent hydrolases"/>
    <property type="match status" value="1"/>
</dbReference>
<feature type="binding site" evidence="4">
    <location>
        <position position="206"/>
    </location>
    <ligand>
        <name>Zn(2+)</name>
        <dbReference type="ChEBI" id="CHEBI:29105"/>
    </ligand>
</feature>
<comment type="function">
    <text evidence="4">Catalyzes the deamination of 5-methylthioadenosine and S-adenosyl-L-homocysteine into 5-methylthioinosine and S-inosyl-L-homocysteine, respectively. Is also able to deaminate adenosine.</text>
</comment>
<dbReference type="GO" id="GO:0090614">
    <property type="term" value="F:5'-methylthioadenosine deaminase activity"/>
    <property type="evidence" value="ECO:0007669"/>
    <property type="project" value="UniProtKB-UniRule"/>
</dbReference>
<dbReference type="HAMAP" id="MF_01281">
    <property type="entry name" value="MTA_SAH_deamin"/>
    <property type="match status" value="1"/>
</dbReference>
<organism evidence="6 7">
    <name type="scientific">Archaeoglobus profundus (strain DSM 5631 / JCM 9629 / NBRC 100127 / Av18)</name>
    <dbReference type="NCBI Taxonomy" id="572546"/>
    <lineage>
        <taxon>Archaea</taxon>
        <taxon>Methanobacteriati</taxon>
        <taxon>Methanobacteriota</taxon>
        <taxon>Archaeoglobi</taxon>
        <taxon>Archaeoglobales</taxon>
        <taxon>Archaeoglobaceae</taxon>
        <taxon>Archaeoglobus</taxon>
    </lineage>
</organism>
<feature type="binding site" evidence="4">
    <location>
        <position position="294"/>
    </location>
    <ligand>
        <name>substrate</name>
    </ligand>
</feature>
<feature type="domain" description="Amidohydrolase-related" evidence="5">
    <location>
        <begin position="49"/>
        <end position="395"/>
    </location>
</feature>
<feature type="binding site" evidence="4">
    <location>
        <position position="209"/>
    </location>
    <ligand>
        <name>substrate</name>
    </ligand>
</feature>
<keyword evidence="3 4" id="KW-0862">Zinc</keyword>
<dbReference type="Gene3D" id="3.20.20.140">
    <property type="entry name" value="Metal-dependent hydrolases"/>
    <property type="match status" value="1"/>
</dbReference>
<comment type="caution">
    <text evidence="4">Lacks conserved residue(s) required for the propagation of feature annotation.</text>
</comment>
<dbReference type="GeneID" id="8738796"/>
<dbReference type="eggNOG" id="arCOG00695">
    <property type="taxonomic scope" value="Archaea"/>
</dbReference>
<dbReference type="SUPFAM" id="SSF51338">
    <property type="entry name" value="Composite domain of metallo-dependent hydrolases"/>
    <property type="match status" value="1"/>
</dbReference>
<feature type="binding site" evidence="4">
    <location>
        <position position="87"/>
    </location>
    <ligand>
        <name>substrate</name>
    </ligand>
</feature>
<dbReference type="FunFam" id="3.20.20.140:FF:000014">
    <property type="entry name" value="5-methylthioadenosine/S-adenosylhomocysteine deaminase"/>
    <property type="match status" value="1"/>
</dbReference>
<dbReference type="PaxDb" id="572546-Arcpr_0147"/>
<feature type="binding site" evidence="4">
    <location>
        <position position="58"/>
    </location>
    <ligand>
        <name>Zn(2+)</name>
        <dbReference type="ChEBI" id="CHEBI:29105"/>
    </ligand>
</feature>
<protein>
    <recommendedName>
        <fullName evidence="4">5-methylthioadenosine/S-adenosylhomocysteine deaminase</fullName>
        <shortName evidence="4">MTA/SAH deaminase</shortName>
        <ecNumber evidence="4">3.5.4.28</ecNumber>
        <ecNumber evidence="4">3.5.4.31</ecNumber>
    </recommendedName>
</protein>
<name>D2RFZ4_ARCPA</name>
<keyword evidence="7" id="KW-1185">Reference proteome</keyword>
<dbReference type="InterPro" id="IPR032466">
    <property type="entry name" value="Metal_Hydrolase"/>
</dbReference>
<evidence type="ECO:0000313" key="6">
    <source>
        <dbReference type="EMBL" id="ADB57219.1"/>
    </source>
</evidence>
<dbReference type="AlphaFoldDB" id="D2RFZ4"/>
<evidence type="ECO:0000259" key="5">
    <source>
        <dbReference type="Pfam" id="PF01979"/>
    </source>
</evidence>
<dbReference type="InterPro" id="IPR050287">
    <property type="entry name" value="MTA/SAH_deaminase"/>
</dbReference>